<evidence type="ECO:0000313" key="3">
    <source>
        <dbReference type="Proteomes" id="UP000241769"/>
    </source>
</evidence>
<feature type="compositionally biased region" description="Low complexity" evidence="1">
    <location>
        <begin position="518"/>
        <end position="533"/>
    </location>
</feature>
<name>A0A2P6NKD4_9EUKA</name>
<feature type="region of interest" description="Disordered" evidence="1">
    <location>
        <begin position="1"/>
        <end position="33"/>
    </location>
</feature>
<comment type="caution">
    <text evidence="2">The sequence shown here is derived from an EMBL/GenBank/DDBJ whole genome shotgun (WGS) entry which is preliminary data.</text>
</comment>
<protein>
    <submittedName>
        <fullName evidence="2">Uncharacterized protein</fullName>
    </submittedName>
</protein>
<dbReference type="PANTHER" id="PTHR34726:SF1">
    <property type="entry name" value="G DOMAIN-CONTAINING PROTEIN"/>
    <property type="match status" value="1"/>
</dbReference>
<evidence type="ECO:0000256" key="1">
    <source>
        <dbReference type="SAM" id="MobiDB-lite"/>
    </source>
</evidence>
<keyword evidence="3" id="KW-1185">Reference proteome</keyword>
<feature type="region of interest" description="Disordered" evidence="1">
    <location>
        <begin position="474"/>
        <end position="594"/>
    </location>
</feature>
<dbReference type="EMBL" id="MDYQ01000063">
    <property type="protein sequence ID" value="PRP84430.1"/>
    <property type="molecule type" value="Genomic_DNA"/>
</dbReference>
<dbReference type="Proteomes" id="UP000241769">
    <property type="component" value="Unassembled WGS sequence"/>
</dbReference>
<reference evidence="2 3" key="1">
    <citation type="journal article" date="2018" name="Genome Biol. Evol.">
        <title>Multiple Roots of Fruiting Body Formation in Amoebozoa.</title>
        <authorList>
            <person name="Hillmann F."/>
            <person name="Forbes G."/>
            <person name="Novohradska S."/>
            <person name="Ferling I."/>
            <person name="Riege K."/>
            <person name="Groth M."/>
            <person name="Westermann M."/>
            <person name="Marz M."/>
            <person name="Spaller T."/>
            <person name="Winckler T."/>
            <person name="Schaap P."/>
            <person name="Glockner G."/>
        </authorList>
    </citation>
    <scope>NUCLEOTIDE SEQUENCE [LARGE SCALE GENOMIC DNA]</scope>
    <source>
        <strain evidence="2 3">Jena</strain>
    </source>
</reference>
<feature type="compositionally biased region" description="Polar residues" evidence="1">
    <location>
        <begin position="534"/>
        <end position="567"/>
    </location>
</feature>
<dbReference type="AlphaFoldDB" id="A0A2P6NKD4"/>
<sequence length="594" mass="66264">MGWFNKNNKKRNSKKMEAPAPVQVKETETAAPAETTNSAIPVAVTAAVRPGPWLTLQMSTYTGIRADRGGWHVSINAKGNEPRVRDTMLEGESAEEMLDWWLSGPSYRATALGRREVGKTFVLNRLDKVSHNLSGTPRYPVEDDTVMISKQKKIFRGLSIYCDQWRNDANPFVWVDVSADDLPVSDEDVLDWMRLEGCDEIEYGLSREAWESRMCHKHNRDLRSCYTYSLGRLNREVPALEKMINKVATSTAKFVFLVVHKMSRQDVAWIDRVNKQLDPLQEAIVIHNLLEINEEEAVFAYQNQLHVQLPTPHDLIQESVRNSKGEKCAISWIRTRESRPVSHFFLGRQDGPAGETVNDPTFCKIISILTAHPQISREFRLVPAIASQLKVEASTLKIAEGRLYIETDRAKHLTERCARKSGIFCQKQTAEDESSDEEGQEDKTPADEQATSPREEEDTHSEISRAFLSLFHVPTGFPKQTPTTEPGKDGQQPVETEDDHPIEKIESVTKASPPLPEAAPSVSSVGSVRSSASKTGSVRDSSSNTGSVRDSASRSHNNSTNAISQVNDDVRVLHGEGVPTGSISKQSEPIPVDE</sequence>
<accession>A0A2P6NKD4</accession>
<evidence type="ECO:0000313" key="2">
    <source>
        <dbReference type="EMBL" id="PRP84430.1"/>
    </source>
</evidence>
<proteinExistence type="predicted"/>
<dbReference type="PANTHER" id="PTHR34726">
    <property type="entry name" value="GBP DOMAIN-CONTAINING PROTEIN"/>
    <property type="match status" value="1"/>
</dbReference>
<feature type="compositionally biased region" description="Acidic residues" evidence="1">
    <location>
        <begin position="431"/>
        <end position="440"/>
    </location>
</feature>
<gene>
    <name evidence="2" type="ORF">PROFUN_08110</name>
</gene>
<organism evidence="2 3">
    <name type="scientific">Planoprotostelium fungivorum</name>
    <dbReference type="NCBI Taxonomy" id="1890364"/>
    <lineage>
        <taxon>Eukaryota</taxon>
        <taxon>Amoebozoa</taxon>
        <taxon>Evosea</taxon>
        <taxon>Variosea</taxon>
        <taxon>Cavosteliida</taxon>
        <taxon>Cavosteliaceae</taxon>
        <taxon>Planoprotostelium</taxon>
    </lineage>
</organism>
<dbReference type="InParanoid" id="A0A2P6NKD4"/>
<feature type="region of interest" description="Disordered" evidence="1">
    <location>
        <begin position="426"/>
        <end position="461"/>
    </location>
</feature>